<keyword evidence="3" id="KW-1015">Disulfide bond</keyword>
<dbReference type="InterPro" id="IPR036179">
    <property type="entry name" value="Ig-like_dom_sf"/>
</dbReference>
<gene>
    <name evidence="8" type="primary">HMCN1_37</name>
    <name evidence="8" type="ORF">OS493_031131</name>
</gene>
<feature type="domain" description="Ig-like" evidence="6">
    <location>
        <begin position="537"/>
        <end position="615"/>
    </location>
</feature>
<feature type="compositionally biased region" description="Polar residues" evidence="4">
    <location>
        <begin position="1395"/>
        <end position="1418"/>
    </location>
</feature>
<evidence type="ECO:0000259" key="6">
    <source>
        <dbReference type="PROSITE" id="PS50835"/>
    </source>
</evidence>
<evidence type="ECO:0000256" key="1">
    <source>
        <dbReference type="ARBA" id="ARBA00022729"/>
    </source>
</evidence>
<evidence type="ECO:0000256" key="2">
    <source>
        <dbReference type="ARBA" id="ARBA00022737"/>
    </source>
</evidence>
<dbReference type="Pfam" id="PF00041">
    <property type="entry name" value="fn3"/>
    <property type="match status" value="1"/>
</dbReference>
<dbReference type="GO" id="GO:0050808">
    <property type="term" value="P:synapse organization"/>
    <property type="evidence" value="ECO:0007669"/>
    <property type="project" value="TreeGrafter"/>
</dbReference>
<feature type="domain" description="Fibronectin type-III" evidence="7">
    <location>
        <begin position="820"/>
        <end position="918"/>
    </location>
</feature>
<dbReference type="InterPro" id="IPR013783">
    <property type="entry name" value="Ig-like_fold"/>
</dbReference>
<dbReference type="EMBL" id="MU827812">
    <property type="protein sequence ID" value="KAJ7323715.1"/>
    <property type="molecule type" value="Genomic_DNA"/>
</dbReference>
<evidence type="ECO:0000256" key="3">
    <source>
        <dbReference type="ARBA" id="ARBA00023157"/>
    </source>
</evidence>
<dbReference type="PROSITE" id="PS50853">
    <property type="entry name" value="FN3"/>
    <property type="match status" value="1"/>
</dbReference>
<dbReference type="GO" id="GO:0008046">
    <property type="term" value="F:axon guidance receptor activity"/>
    <property type="evidence" value="ECO:0007669"/>
    <property type="project" value="TreeGrafter"/>
</dbReference>
<name>A0A9W9YBW5_9CNID</name>
<evidence type="ECO:0000313" key="8">
    <source>
        <dbReference type="EMBL" id="KAJ7323715.1"/>
    </source>
</evidence>
<dbReference type="SMART" id="SM00409">
    <property type="entry name" value="IG"/>
    <property type="match status" value="8"/>
</dbReference>
<dbReference type="Pfam" id="PF13927">
    <property type="entry name" value="Ig_3"/>
    <property type="match status" value="5"/>
</dbReference>
<dbReference type="InterPro" id="IPR003598">
    <property type="entry name" value="Ig_sub2"/>
</dbReference>
<feature type="domain" description="Ig-like" evidence="6">
    <location>
        <begin position="71"/>
        <end position="138"/>
    </location>
</feature>
<dbReference type="InterPro" id="IPR036116">
    <property type="entry name" value="FN3_sf"/>
</dbReference>
<reference evidence="8" key="1">
    <citation type="submission" date="2023-01" db="EMBL/GenBank/DDBJ databases">
        <title>Genome assembly of the deep-sea coral Lophelia pertusa.</title>
        <authorList>
            <person name="Herrera S."/>
            <person name="Cordes E."/>
        </authorList>
    </citation>
    <scope>NUCLEOTIDE SEQUENCE</scope>
    <source>
        <strain evidence="8">USNM1676648</strain>
        <tissue evidence="8">Polyp</tissue>
    </source>
</reference>
<dbReference type="SUPFAM" id="SSF48726">
    <property type="entry name" value="Immunoglobulin"/>
    <property type="match status" value="7"/>
</dbReference>
<keyword evidence="5" id="KW-0472">Membrane</keyword>
<comment type="caution">
    <text evidence="8">The sequence shown here is derived from an EMBL/GenBank/DDBJ whole genome shotgun (WGS) entry which is preliminary data.</text>
</comment>
<feature type="compositionally biased region" description="Basic and acidic residues" evidence="4">
    <location>
        <begin position="1343"/>
        <end position="1356"/>
    </location>
</feature>
<organism evidence="8 9">
    <name type="scientific">Desmophyllum pertusum</name>
    <dbReference type="NCBI Taxonomy" id="174260"/>
    <lineage>
        <taxon>Eukaryota</taxon>
        <taxon>Metazoa</taxon>
        <taxon>Cnidaria</taxon>
        <taxon>Anthozoa</taxon>
        <taxon>Hexacorallia</taxon>
        <taxon>Scleractinia</taxon>
        <taxon>Caryophylliina</taxon>
        <taxon>Caryophylliidae</taxon>
        <taxon>Desmophyllum</taxon>
    </lineage>
</organism>
<dbReference type="InterPro" id="IPR050958">
    <property type="entry name" value="Cell_Adh-Cytoskel_Orgn"/>
</dbReference>
<dbReference type="CDD" id="cd00096">
    <property type="entry name" value="Ig"/>
    <property type="match status" value="2"/>
</dbReference>
<keyword evidence="5" id="KW-0812">Transmembrane</keyword>
<feature type="transmembrane region" description="Helical" evidence="5">
    <location>
        <begin position="1040"/>
        <end position="1064"/>
    </location>
</feature>
<keyword evidence="9" id="KW-1185">Reference proteome</keyword>
<dbReference type="PANTHER" id="PTHR45080:SF8">
    <property type="entry name" value="IG-LIKE DOMAIN-CONTAINING PROTEIN"/>
    <property type="match status" value="1"/>
</dbReference>
<dbReference type="GO" id="GO:0007156">
    <property type="term" value="P:homophilic cell adhesion via plasma membrane adhesion molecules"/>
    <property type="evidence" value="ECO:0007669"/>
    <property type="project" value="TreeGrafter"/>
</dbReference>
<feature type="domain" description="Ig-like" evidence="6">
    <location>
        <begin position="717"/>
        <end position="813"/>
    </location>
</feature>
<feature type="domain" description="Ig-like" evidence="6">
    <location>
        <begin position="345"/>
        <end position="428"/>
    </location>
</feature>
<dbReference type="Pfam" id="PF13895">
    <property type="entry name" value="Ig_2"/>
    <property type="match status" value="1"/>
</dbReference>
<dbReference type="InterPro" id="IPR013098">
    <property type="entry name" value="Ig_I-set"/>
</dbReference>
<dbReference type="SMART" id="SM00060">
    <property type="entry name" value="FN3"/>
    <property type="match status" value="2"/>
</dbReference>
<evidence type="ECO:0000259" key="7">
    <source>
        <dbReference type="PROSITE" id="PS50853"/>
    </source>
</evidence>
<dbReference type="PROSITE" id="PS50835">
    <property type="entry name" value="IG_LIKE"/>
    <property type="match status" value="8"/>
</dbReference>
<feature type="domain" description="Ig-like" evidence="6">
    <location>
        <begin position="433"/>
        <end position="532"/>
    </location>
</feature>
<protein>
    <submittedName>
        <fullName evidence="8">Hemicentin-1</fullName>
    </submittedName>
</protein>
<dbReference type="PANTHER" id="PTHR45080">
    <property type="entry name" value="CONTACTIN 5"/>
    <property type="match status" value="1"/>
</dbReference>
<accession>A0A9W9YBW5</accession>
<dbReference type="SMART" id="SM00408">
    <property type="entry name" value="IGc2"/>
    <property type="match status" value="8"/>
</dbReference>
<dbReference type="CDD" id="cd00063">
    <property type="entry name" value="FN3"/>
    <property type="match status" value="1"/>
</dbReference>
<feature type="domain" description="Ig-like" evidence="6">
    <location>
        <begin position="632"/>
        <end position="713"/>
    </location>
</feature>
<dbReference type="InterPro" id="IPR003961">
    <property type="entry name" value="FN3_dom"/>
</dbReference>
<keyword evidence="5" id="KW-1133">Transmembrane helix</keyword>
<dbReference type="Pfam" id="PF07679">
    <property type="entry name" value="I-set"/>
    <property type="match status" value="2"/>
</dbReference>
<feature type="domain" description="Ig-like" evidence="6">
    <location>
        <begin position="260"/>
        <end position="340"/>
    </location>
</feature>
<evidence type="ECO:0000256" key="4">
    <source>
        <dbReference type="SAM" id="MobiDB-lite"/>
    </source>
</evidence>
<dbReference type="GO" id="GO:0043025">
    <property type="term" value="C:neuronal cell body"/>
    <property type="evidence" value="ECO:0007669"/>
    <property type="project" value="TreeGrafter"/>
</dbReference>
<dbReference type="GO" id="GO:0030424">
    <property type="term" value="C:axon"/>
    <property type="evidence" value="ECO:0007669"/>
    <property type="project" value="TreeGrafter"/>
</dbReference>
<keyword evidence="1" id="KW-0732">Signal</keyword>
<evidence type="ECO:0000256" key="5">
    <source>
        <dbReference type="SAM" id="Phobius"/>
    </source>
</evidence>
<dbReference type="GO" id="GO:0005886">
    <property type="term" value="C:plasma membrane"/>
    <property type="evidence" value="ECO:0007669"/>
    <property type="project" value="TreeGrafter"/>
</dbReference>
<dbReference type="Gene3D" id="2.60.40.10">
    <property type="entry name" value="Immunoglobulins"/>
    <property type="match status" value="9"/>
</dbReference>
<dbReference type="InterPro" id="IPR007110">
    <property type="entry name" value="Ig-like_dom"/>
</dbReference>
<proteinExistence type="predicted"/>
<evidence type="ECO:0000313" key="9">
    <source>
        <dbReference type="Proteomes" id="UP001163046"/>
    </source>
</evidence>
<keyword evidence="2" id="KW-0677">Repeat</keyword>
<dbReference type="Proteomes" id="UP001163046">
    <property type="component" value="Unassembled WGS sequence"/>
</dbReference>
<sequence>MAGQHLQVSPTSGYTGRVTSTVSPSVSFSADFTLWYIKKSDRRTFECKVYFTSVANPWITNPLDLIVVVKPKITIKTTVPVILTEGDTRTLLCVASGTPKPLITWIRDNTKVQQDPNNSNYIITSANKNHAGTYRCEAVVTAPGLGPYRTNYTVAVTVRYKPQHKLNSLIRNETVDLGRDAIFYCRTEAFPIGIQYSWFKGDIQIANSGDYIIDNFGNGESRLTVKQAKRSSAGRYSCYGRNEVGNGDKKSVFLTVNYAPQQITVTPDPAVVRVNQNITLTCKADALPIPRYSWKFNGTLLSNAVLNNLTLTNAQVEDAGNYTCMAENFYGRKETTRMVNVEYQPVVKAFTTGTPENTVVQGTTVTLTCSANGYPAPTYTIKRGNEIVNSTEGKFVIPNIQLSEEDYTYSCEPNNTVGSGPVEQLKITVQVPPSIYGQTLPTTKQAKRENTRLNYLCKAQAKPAANITWMLNGHDLTDNPPFDISLSSSQAHKLWSTESSLTVNKLTWRQSGTFTCLAVNDAGKTRQTTELDVEYRPVVQFSADHPINLTLEEGANATFTCKTIGNPPTVSHKWQFNGVDIPGKGCGNGCPTTILTKLKVNQSDTGWYSCTGTNSIGEGPPARAHLLVKYHPTITYFPHNVSTVNETNNVSMVCRAESVPEPTITWIKTGMTNEILAYGEQFQIVNTSSHDDGAYTCIASNYLGKDSREVILNVQTPPIILTSTTAATQIPGAEGEQVDLTCIVRGKPPPSLSWKRQLNGHDLNNSLNDDKVKSITNEKDTSVMKVTVSRVGEKFLCVAANILGSDNQEYTIRNIGVPDAPIDVKLVVFKVDGAKTVSVNVSWTPGYSGGYDQVFTIHYRVKGSGTEFLEQPVGHPGNNMHTIQGLYPETEYEFLVQASNKAGKSKALASKQVMTPVSSIPPDRGTVKAKRMSDDATVILVTWTITDQVVTTLSLEIQEGVVVRSRREGEGQWKPVKGAERLDRSTTEFKVTDLNADEKYRFRMDIRRPGEKNPFYVLSEIVPDGPIPEEKGVSEPLQNWMIAVIAGVSGLFLVVTLVICLCCFKRRRKKKDNEADNANMHETSSYVVGGPEVARAMEGRTHYGRESVEDDPFIVAASMQSLNSVDGKKKKTDPIVNYGYMSEDSVQQQPEMLLIPGSRLSRNDSGMAQGTGELDANSAYPARGPQRDFKTFGSSFELVGTVQRKHEDSIEKPLYEAVDQQQHDLGPRVSPVSLESKRHKSPVKEPLDPTVPYAIPQKKNKSKKPRHEPAIGPPPLYTPEDRFPEELDDLDLDDPSSLPPSERPPNQQVPMAMLPSNRALPNNYCDDPHDELPEPPAFFYIPGKKEPKYDSDDAKMRHQPPPPGRKRKPFINSHGQLVRPDSQDSDGFRRPKTLRSPQNTLTPEREMPSNQWQPWGTESDNRGIPLPDINYVSYVV</sequence>
<dbReference type="SUPFAM" id="SSF49265">
    <property type="entry name" value="Fibronectin type III"/>
    <property type="match status" value="1"/>
</dbReference>
<feature type="region of interest" description="Disordered" evidence="4">
    <location>
        <begin position="1216"/>
        <end position="1427"/>
    </location>
</feature>
<feature type="domain" description="Ig-like" evidence="6">
    <location>
        <begin position="162"/>
        <end position="255"/>
    </location>
</feature>
<dbReference type="OrthoDB" id="6021824at2759"/>
<dbReference type="InterPro" id="IPR003599">
    <property type="entry name" value="Ig_sub"/>
</dbReference>